<dbReference type="GO" id="GO:0005737">
    <property type="term" value="C:cytoplasm"/>
    <property type="evidence" value="ECO:0007669"/>
    <property type="project" value="TreeGrafter"/>
</dbReference>
<evidence type="ECO:0000256" key="2">
    <source>
        <dbReference type="ARBA" id="ARBA00022448"/>
    </source>
</evidence>
<name>A0A382DVD0_9ZZZZ</name>
<dbReference type="SMART" id="SM00174">
    <property type="entry name" value="RHO"/>
    <property type="match status" value="1"/>
</dbReference>
<comment type="similarity">
    <text evidence="1">Belongs to the small GTPase superfamily. Ran family.</text>
</comment>
<keyword evidence="2" id="KW-0813">Transport</keyword>
<dbReference type="SMART" id="SM00175">
    <property type="entry name" value="RAB"/>
    <property type="match status" value="1"/>
</dbReference>
<evidence type="ECO:0008006" key="7">
    <source>
        <dbReference type="Google" id="ProtNLM"/>
    </source>
</evidence>
<dbReference type="GO" id="GO:0000054">
    <property type="term" value="P:ribosomal subunit export from nucleus"/>
    <property type="evidence" value="ECO:0007669"/>
    <property type="project" value="TreeGrafter"/>
</dbReference>
<dbReference type="InterPro" id="IPR002041">
    <property type="entry name" value="Ran_GTPase"/>
</dbReference>
<dbReference type="NCBIfam" id="TIGR00231">
    <property type="entry name" value="small_GTP"/>
    <property type="match status" value="1"/>
</dbReference>
<dbReference type="InterPro" id="IPR001806">
    <property type="entry name" value="Small_GTPase"/>
</dbReference>
<dbReference type="SMART" id="SM00173">
    <property type="entry name" value="RAS"/>
    <property type="match status" value="1"/>
</dbReference>
<dbReference type="Pfam" id="PF00071">
    <property type="entry name" value="Ras"/>
    <property type="match status" value="1"/>
</dbReference>
<organism evidence="6">
    <name type="scientific">marine metagenome</name>
    <dbReference type="NCBI Taxonomy" id="408172"/>
    <lineage>
        <taxon>unclassified sequences</taxon>
        <taxon>metagenomes</taxon>
        <taxon>ecological metagenomes</taxon>
    </lineage>
</organism>
<dbReference type="GO" id="GO:0005525">
    <property type="term" value="F:GTP binding"/>
    <property type="evidence" value="ECO:0007669"/>
    <property type="project" value="UniProtKB-KW"/>
</dbReference>
<dbReference type="SMART" id="SM00176">
    <property type="entry name" value="RAN"/>
    <property type="match status" value="1"/>
</dbReference>
<sequence length="172" mass="19447">MAANQFKIIIDGDGGVGKSSFIKRLKTGEFDRRYIATLGVEVNVCNVNTNCGQVAFNIWDCAGQEHLSGLRDGYYIGANAAIIMVDQSCQLSYQKVPQILQDIQRICQNIPILLCANKIDLNPSRFNGTHTRRIAIRNRLDYTLISVKRNSNLDKPFQYLLRKLINEHCTLQ</sequence>
<evidence type="ECO:0000256" key="3">
    <source>
        <dbReference type="ARBA" id="ARBA00022741"/>
    </source>
</evidence>
<dbReference type="FunFam" id="3.40.50.300:FF:001447">
    <property type="entry name" value="Ras-related protein Rab-1B"/>
    <property type="match status" value="1"/>
</dbReference>
<dbReference type="SUPFAM" id="SSF52540">
    <property type="entry name" value="P-loop containing nucleoside triphosphate hydrolases"/>
    <property type="match status" value="1"/>
</dbReference>
<evidence type="ECO:0000313" key="6">
    <source>
        <dbReference type="EMBL" id="SVB42390.1"/>
    </source>
</evidence>
<dbReference type="GO" id="GO:0005634">
    <property type="term" value="C:nucleus"/>
    <property type="evidence" value="ECO:0007669"/>
    <property type="project" value="TreeGrafter"/>
</dbReference>
<gene>
    <name evidence="6" type="ORF">METZ01_LOCUS195244</name>
</gene>
<dbReference type="AlphaFoldDB" id="A0A382DVD0"/>
<dbReference type="Gene3D" id="3.40.50.300">
    <property type="entry name" value="P-loop containing nucleotide triphosphate hydrolases"/>
    <property type="match status" value="1"/>
</dbReference>
<evidence type="ECO:0000256" key="5">
    <source>
        <dbReference type="ARBA" id="ARBA00023134"/>
    </source>
</evidence>
<evidence type="ECO:0000256" key="4">
    <source>
        <dbReference type="ARBA" id="ARBA00022927"/>
    </source>
</evidence>
<dbReference type="PANTHER" id="PTHR24071">
    <property type="entry name" value="RAN GTPASE"/>
    <property type="match status" value="1"/>
</dbReference>
<evidence type="ECO:0000256" key="1">
    <source>
        <dbReference type="ARBA" id="ARBA00008028"/>
    </source>
</evidence>
<keyword evidence="5" id="KW-0342">GTP-binding</keyword>
<reference evidence="6" key="1">
    <citation type="submission" date="2018-05" db="EMBL/GenBank/DDBJ databases">
        <authorList>
            <person name="Lanie J.A."/>
            <person name="Ng W.-L."/>
            <person name="Kazmierczak K.M."/>
            <person name="Andrzejewski T.M."/>
            <person name="Davidsen T.M."/>
            <person name="Wayne K.J."/>
            <person name="Tettelin H."/>
            <person name="Glass J.I."/>
            <person name="Rusch D."/>
            <person name="Podicherti R."/>
            <person name="Tsui H.-C.T."/>
            <person name="Winkler M.E."/>
        </authorList>
    </citation>
    <scope>NUCLEOTIDE SEQUENCE</scope>
</reference>
<dbReference type="EMBL" id="UINC01041302">
    <property type="protein sequence ID" value="SVB42390.1"/>
    <property type="molecule type" value="Genomic_DNA"/>
</dbReference>
<dbReference type="GO" id="GO:0003924">
    <property type="term" value="F:GTPase activity"/>
    <property type="evidence" value="ECO:0007669"/>
    <property type="project" value="InterPro"/>
</dbReference>
<proteinExistence type="inferred from homology"/>
<dbReference type="PANTHER" id="PTHR24071:SF0">
    <property type="entry name" value="GTP-BINDING NUCLEAR PROTEIN RAN"/>
    <property type="match status" value="1"/>
</dbReference>
<dbReference type="PROSITE" id="PS51419">
    <property type="entry name" value="RAB"/>
    <property type="match status" value="1"/>
</dbReference>
<dbReference type="InterPro" id="IPR027417">
    <property type="entry name" value="P-loop_NTPase"/>
</dbReference>
<protein>
    <recommendedName>
        <fullName evidence="7">Tr-type G domain-containing protein</fullName>
    </recommendedName>
</protein>
<keyword evidence="4" id="KW-0653">Protein transport</keyword>
<dbReference type="PROSITE" id="PS51418">
    <property type="entry name" value="RAN"/>
    <property type="match status" value="1"/>
</dbReference>
<accession>A0A382DVD0</accession>
<dbReference type="PRINTS" id="PR00449">
    <property type="entry name" value="RASTRNSFRMNG"/>
</dbReference>
<keyword evidence="3" id="KW-0547">Nucleotide-binding</keyword>
<dbReference type="GO" id="GO:0006606">
    <property type="term" value="P:protein import into nucleus"/>
    <property type="evidence" value="ECO:0007669"/>
    <property type="project" value="TreeGrafter"/>
</dbReference>
<dbReference type="InterPro" id="IPR005225">
    <property type="entry name" value="Small_GTP-bd"/>
</dbReference>